<evidence type="ECO:0000313" key="2">
    <source>
        <dbReference type="Proteomes" id="UP001066276"/>
    </source>
</evidence>
<dbReference type="Proteomes" id="UP001066276">
    <property type="component" value="Chromosome 5"/>
</dbReference>
<keyword evidence="2" id="KW-1185">Reference proteome</keyword>
<name>A0AAV7RWD1_PLEWA</name>
<protein>
    <submittedName>
        <fullName evidence="1">Uncharacterized protein</fullName>
    </submittedName>
</protein>
<dbReference type="EMBL" id="JANPWB010000009">
    <property type="protein sequence ID" value="KAJ1155148.1"/>
    <property type="molecule type" value="Genomic_DNA"/>
</dbReference>
<feature type="non-terminal residue" evidence="1">
    <location>
        <position position="104"/>
    </location>
</feature>
<gene>
    <name evidence="1" type="ORF">NDU88_007883</name>
</gene>
<organism evidence="1 2">
    <name type="scientific">Pleurodeles waltl</name>
    <name type="common">Iberian ribbed newt</name>
    <dbReference type="NCBI Taxonomy" id="8319"/>
    <lineage>
        <taxon>Eukaryota</taxon>
        <taxon>Metazoa</taxon>
        <taxon>Chordata</taxon>
        <taxon>Craniata</taxon>
        <taxon>Vertebrata</taxon>
        <taxon>Euteleostomi</taxon>
        <taxon>Amphibia</taxon>
        <taxon>Batrachia</taxon>
        <taxon>Caudata</taxon>
        <taxon>Salamandroidea</taxon>
        <taxon>Salamandridae</taxon>
        <taxon>Pleurodelinae</taxon>
        <taxon>Pleurodeles</taxon>
    </lineage>
</organism>
<proteinExistence type="predicted"/>
<sequence>FYFLKENVQCLTKPKEERNRNNSTTWLKLTVKKEDNSIAVPRYITSYITKSKKTETKDLWEKISTEKPISNKLYSFSLKMLFPMEISSFEDCERINKPIYCNNI</sequence>
<evidence type="ECO:0000313" key="1">
    <source>
        <dbReference type="EMBL" id="KAJ1155148.1"/>
    </source>
</evidence>
<accession>A0AAV7RWD1</accession>
<feature type="non-terminal residue" evidence="1">
    <location>
        <position position="1"/>
    </location>
</feature>
<reference evidence="1" key="1">
    <citation type="journal article" date="2022" name="bioRxiv">
        <title>Sequencing and chromosome-scale assembly of the giantPleurodeles waltlgenome.</title>
        <authorList>
            <person name="Brown T."/>
            <person name="Elewa A."/>
            <person name="Iarovenko S."/>
            <person name="Subramanian E."/>
            <person name="Araus A.J."/>
            <person name="Petzold A."/>
            <person name="Susuki M."/>
            <person name="Suzuki K.-i.T."/>
            <person name="Hayashi T."/>
            <person name="Toyoda A."/>
            <person name="Oliveira C."/>
            <person name="Osipova E."/>
            <person name="Leigh N.D."/>
            <person name="Simon A."/>
            <person name="Yun M.H."/>
        </authorList>
    </citation>
    <scope>NUCLEOTIDE SEQUENCE</scope>
    <source>
        <strain evidence="1">20211129_DDA</strain>
        <tissue evidence="1">Liver</tissue>
    </source>
</reference>
<comment type="caution">
    <text evidence="1">The sequence shown here is derived from an EMBL/GenBank/DDBJ whole genome shotgun (WGS) entry which is preliminary data.</text>
</comment>
<dbReference type="AlphaFoldDB" id="A0AAV7RWD1"/>